<dbReference type="STRING" id="335541.Swol_1908"/>
<keyword evidence="9" id="KW-0735">Signal-anchor</keyword>
<evidence type="ECO:0000259" key="15">
    <source>
        <dbReference type="Pfam" id="PF13231"/>
    </source>
</evidence>
<evidence type="ECO:0000256" key="9">
    <source>
        <dbReference type="ARBA" id="ARBA00022968"/>
    </source>
</evidence>
<dbReference type="PANTHER" id="PTHR10859">
    <property type="entry name" value="GLYCOSYL TRANSFERASE"/>
    <property type="match status" value="1"/>
</dbReference>
<keyword evidence="5" id="KW-0328">Glycosyltransferase</keyword>
<evidence type="ECO:0000256" key="7">
    <source>
        <dbReference type="ARBA" id="ARBA00022692"/>
    </source>
</evidence>
<organism evidence="16 17">
    <name type="scientific">Syntrophomonas wolfei subsp. wolfei (strain DSM 2245B / Goettingen)</name>
    <dbReference type="NCBI Taxonomy" id="335541"/>
    <lineage>
        <taxon>Bacteria</taxon>
        <taxon>Bacillati</taxon>
        <taxon>Bacillota</taxon>
        <taxon>Clostridia</taxon>
        <taxon>Eubacteriales</taxon>
        <taxon>Syntrophomonadaceae</taxon>
        <taxon>Syntrophomonas</taxon>
    </lineage>
</organism>
<accession>Q0AVP9</accession>
<dbReference type="InterPro" id="IPR001173">
    <property type="entry name" value="Glyco_trans_2-like"/>
</dbReference>
<evidence type="ECO:0000256" key="2">
    <source>
        <dbReference type="ARBA" id="ARBA00004922"/>
    </source>
</evidence>
<feature type="domain" description="Glycosyltransferase RgtA/B/C/D-like" evidence="15">
    <location>
        <begin position="306"/>
        <end position="452"/>
    </location>
</feature>
<keyword evidence="11 13" id="KW-0472">Membrane</keyword>
<comment type="subcellular location">
    <subcellularLocation>
        <location evidence="1">Endoplasmic reticulum membrane</location>
        <topology evidence="1">Single-pass membrane protein</topology>
    </subcellularLocation>
</comment>
<dbReference type="Pfam" id="PF00535">
    <property type="entry name" value="Glycos_transf_2"/>
    <property type="match status" value="1"/>
</dbReference>
<dbReference type="SUPFAM" id="SSF53448">
    <property type="entry name" value="Nucleotide-diphospho-sugar transferases"/>
    <property type="match status" value="1"/>
</dbReference>
<evidence type="ECO:0000256" key="4">
    <source>
        <dbReference type="ARBA" id="ARBA00012583"/>
    </source>
</evidence>
<feature type="transmembrane region" description="Helical" evidence="13">
    <location>
        <begin position="571"/>
        <end position="591"/>
    </location>
</feature>
<evidence type="ECO:0000256" key="10">
    <source>
        <dbReference type="ARBA" id="ARBA00022989"/>
    </source>
</evidence>
<feature type="transmembrane region" description="Helical" evidence="13">
    <location>
        <begin position="443"/>
        <end position="463"/>
    </location>
</feature>
<evidence type="ECO:0000259" key="14">
    <source>
        <dbReference type="Pfam" id="PF00535"/>
    </source>
</evidence>
<evidence type="ECO:0000256" key="12">
    <source>
        <dbReference type="ARBA" id="ARBA00045097"/>
    </source>
</evidence>
<dbReference type="InterPro" id="IPR038731">
    <property type="entry name" value="RgtA/B/C-like"/>
</dbReference>
<dbReference type="GO" id="GO:0006487">
    <property type="term" value="P:protein N-linked glycosylation"/>
    <property type="evidence" value="ECO:0007669"/>
    <property type="project" value="TreeGrafter"/>
</dbReference>
<evidence type="ECO:0000313" key="17">
    <source>
        <dbReference type="Proteomes" id="UP000001968"/>
    </source>
</evidence>
<dbReference type="PANTHER" id="PTHR10859:SF91">
    <property type="entry name" value="DOLICHYL-PHOSPHATE BETA-GLUCOSYLTRANSFERASE"/>
    <property type="match status" value="1"/>
</dbReference>
<feature type="transmembrane region" description="Helical" evidence="13">
    <location>
        <begin position="401"/>
        <end position="431"/>
    </location>
</feature>
<dbReference type="CAZy" id="GT2">
    <property type="family name" value="Glycosyltransferase Family 2"/>
</dbReference>
<dbReference type="CDD" id="cd04188">
    <property type="entry name" value="DPG_synthase"/>
    <property type="match status" value="1"/>
</dbReference>
<feature type="transmembrane region" description="Helical" evidence="13">
    <location>
        <begin position="543"/>
        <end position="559"/>
    </location>
</feature>
<evidence type="ECO:0000313" key="16">
    <source>
        <dbReference type="EMBL" id="ABI69205.1"/>
    </source>
</evidence>
<feature type="transmembrane region" description="Helical" evidence="13">
    <location>
        <begin position="323"/>
        <end position="341"/>
    </location>
</feature>
<dbReference type="eggNOG" id="COG0463">
    <property type="taxonomic scope" value="Bacteria"/>
</dbReference>
<protein>
    <recommendedName>
        <fullName evidence="4">dolichyl-phosphate beta-glucosyltransferase</fullName>
        <ecNumber evidence="4">2.4.1.117</ecNumber>
    </recommendedName>
</protein>
<dbReference type="KEGG" id="swo:Swol_1908"/>
<dbReference type="EMBL" id="CP000448">
    <property type="protein sequence ID" value="ABI69205.1"/>
    <property type="molecule type" value="Genomic_DNA"/>
</dbReference>
<dbReference type="Proteomes" id="UP000001968">
    <property type="component" value="Chromosome"/>
</dbReference>
<dbReference type="eggNOG" id="COG1807">
    <property type="taxonomic scope" value="Bacteria"/>
</dbReference>
<dbReference type="Pfam" id="PF13231">
    <property type="entry name" value="PMT_2"/>
    <property type="match status" value="1"/>
</dbReference>
<evidence type="ECO:0000256" key="3">
    <source>
        <dbReference type="ARBA" id="ARBA00006739"/>
    </source>
</evidence>
<dbReference type="AlphaFoldDB" id="Q0AVP9"/>
<dbReference type="EC" id="2.4.1.117" evidence="4"/>
<keyword evidence="7 13" id="KW-0812">Transmembrane</keyword>
<dbReference type="HOGENOM" id="CLU_358992_0_0_9"/>
<feature type="transmembrane region" description="Helical" evidence="13">
    <location>
        <begin position="353"/>
        <end position="374"/>
    </location>
</feature>
<dbReference type="InterPro" id="IPR029044">
    <property type="entry name" value="Nucleotide-diphossugar_trans"/>
</dbReference>
<feature type="domain" description="Glycosyltransferase 2-like" evidence="14">
    <location>
        <begin position="6"/>
        <end position="174"/>
    </location>
</feature>
<gene>
    <name evidence="16" type="ordered locus">Swol_1908</name>
</gene>
<evidence type="ECO:0000256" key="11">
    <source>
        <dbReference type="ARBA" id="ARBA00023136"/>
    </source>
</evidence>
<evidence type="ECO:0000256" key="5">
    <source>
        <dbReference type="ARBA" id="ARBA00022676"/>
    </source>
</evidence>
<evidence type="ECO:0000256" key="8">
    <source>
        <dbReference type="ARBA" id="ARBA00022824"/>
    </source>
</evidence>
<keyword evidence="10 13" id="KW-1133">Transmembrane helix</keyword>
<evidence type="ECO:0000256" key="1">
    <source>
        <dbReference type="ARBA" id="ARBA00004389"/>
    </source>
</evidence>
<comment type="catalytic activity">
    <reaction evidence="12">
        <text>a di-trans,poly-cis-dolichyl phosphate + UDP-alpha-D-glucose = a di-trans,poly-cis-dolichyl beta-D-glucosyl phosphate + UDP</text>
        <dbReference type="Rhea" id="RHEA:15401"/>
        <dbReference type="Rhea" id="RHEA-COMP:19498"/>
        <dbReference type="Rhea" id="RHEA-COMP:19502"/>
        <dbReference type="ChEBI" id="CHEBI:57525"/>
        <dbReference type="ChEBI" id="CHEBI:57683"/>
        <dbReference type="ChEBI" id="CHEBI:58223"/>
        <dbReference type="ChEBI" id="CHEBI:58885"/>
        <dbReference type="EC" id="2.4.1.117"/>
    </reaction>
    <physiologicalReaction direction="left-to-right" evidence="12">
        <dbReference type="Rhea" id="RHEA:15402"/>
    </physiologicalReaction>
</comment>
<comment type="pathway">
    <text evidence="2">Protein modification; protein glycosylation.</text>
</comment>
<dbReference type="InterPro" id="IPR035518">
    <property type="entry name" value="DPG_synthase"/>
</dbReference>
<feature type="transmembrane region" description="Helical" evidence="13">
    <location>
        <begin position="517"/>
        <end position="536"/>
    </location>
</feature>
<name>Q0AVP9_SYNWW</name>
<evidence type="ECO:0000256" key="6">
    <source>
        <dbReference type="ARBA" id="ARBA00022679"/>
    </source>
</evidence>
<dbReference type="Gene3D" id="3.90.550.10">
    <property type="entry name" value="Spore Coat Polysaccharide Biosynthesis Protein SpsA, Chain A"/>
    <property type="match status" value="1"/>
</dbReference>
<dbReference type="GO" id="GO:0004581">
    <property type="term" value="F:dolichyl-phosphate beta-glucosyltransferase activity"/>
    <property type="evidence" value="ECO:0007669"/>
    <property type="project" value="UniProtKB-EC"/>
</dbReference>
<feature type="transmembrane region" description="Helical" evidence="13">
    <location>
        <begin position="603"/>
        <end position="624"/>
    </location>
</feature>
<evidence type="ECO:0000256" key="13">
    <source>
        <dbReference type="SAM" id="Phobius"/>
    </source>
</evidence>
<sequence length="780" mass="88868">MSGLTSVVIPAFNESKRLPARLQELADLLPGLFPVEIIVVDDGSNDHTRQIARSLAEKNSCIRCLGYNCNQGKGKAVQTGMLAARGEYLLYTDADHTFTPKHIEQMLHKLRSGSQIVIARRNFSAGARLEGESQLRGLMGRGFNRLVQFLLLPGITDSQCGLKGFQREAAQKLFTRQRLKGFAFDVELLVLARVLKLEICEQAVEAIDCPGSSVNRILTPLQMAQDLFRLKIALMTNRYDLPTVQWPWKPALLAMTLFLLALAIRLPWLWEFPRFIDELKEVQLAYLIYSGQAWPLHNAAHDIGAMHNYILAAIFKIMGPNIYWPRLYVAITSSLSVYLVYRLGKHLFGESSGLIAALLLLTNGMHILLSHMAWANCTTPFFFTLALLVTLKSEQEKSGRLLVLAAFFWATTLQTHSSVIIYLLVIVVYLAANFRNFAIPFRYYLLAALSFLFGYVNMVYYNLLSFGGSFKWLSNKSYALEQNLSIDSYLHNMAQLLVELIRSVTSIYRNYGELWQYSLHPLFILSLFLIGTGAYFSIKAKKGLPFWLLLGGVLIIPLFNKRYVFYLATRYIMPLLICALILLAYGLVQIIRKIQSRTSQKKAVNIITATLILFLATAQLFPYYSYCSERINTNESNRLALEVVKLTRQMSQGHESIVLIDDKLPLENKPLPYLLTFLEHPYQMLDSKKSGDNDINRYPGIATLYPEHEQQLIMVMNEDSFRDWKFLLHERIKRVERLSCQVSFPVPALRPRSIYVVEINDTYSQPVFQGKASLPGEENR</sequence>
<keyword evidence="8" id="KW-0256">Endoplasmic reticulum</keyword>
<comment type="similarity">
    <text evidence="3">Belongs to the glycosyltransferase 2 family.</text>
</comment>
<proteinExistence type="inferred from homology"/>
<reference evidence="17" key="1">
    <citation type="journal article" date="2010" name="Environ. Microbiol.">
        <title>The genome of Syntrophomonas wolfei: new insights into syntrophic metabolism and biohydrogen production.</title>
        <authorList>
            <person name="Sieber J.R."/>
            <person name="Sims D.R."/>
            <person name="Han C."/>
            <person name="Kim E."/>
            <person name="Lykidis A."/>
            <person name="Lapidus A.L."/>
            <person name="McDonnald E."/>
            <person name="Rohlin L."/>
            <person name="Culley D.E."/>
            <person name="Gunsalus R."/>
            <person name="McInerney M.J."/>
        </authorList>
    </citation>
    <scope>NUCLEOTIDE SEQUENCE [LARGE SCALE GENOMIC DNA]</scope>
    <source>
        <strain evidence="17">DSM 2245B / Goettingen</strain>
    </source>
</reference>
<keyword evidence="6 16" id="KW-0808">Transferase</keyword>
<keyword evidence="17" id="KW-1185">Reference proteome</keyword>